<dbReference type="InterPro" id="IPR007939">
    <property type="entry name" value="Cu-R_B_prcur"/>
</dbReference>
<keyword evidence="2" id="KW-0732">Signal</keyword>
<feature type="compositionally biased region" description="Low complexity" evidence="1">
    <location>
        <begin position="94"/>
        <end position="105"/>
    </location>
</feature>
<feature type="chain" id="PRO_5046131787" evidence="2">
    <location>
        <begin position="23"/>
        <end position="429"/>
    </location>
</feature>
<gene>
    <name evidence="3" type="ORF">E5988_07610</name>
</gene>
<dbReference type="InterPro" id="IPR036709">
    <property type="entry name" value="Autotransporte_beta_dom_sf"/>
</dbReference>
<sequence length="429" mass="44896">MKTLILAAAGATALASAAPAAAQTMDHSQHMPGMTMPAPEAKPKATPRRAADKAPAPKAPKPAARSEARRSPAAAGRALDAACPPEHAAMGHCTPATRAAPTTPATAPPPATPSAGAADPSCPPEHAAMGHCSPKSPAQPAAPAAATTSPNCPPEHAAMGHCVPQASPSAQPSPGMGTGGTALPAGNAPAPEAPDPNYADRVWGREAMAPARATLRSEHGGMSFSQLMLNLAEVQFRGGRDGYRWDGELWYGGDINRLTMKSEGEGTFREDAEGEVQALYSRAVGPYFNLQAGVRQDFRNGPDRTYATVGFEGLAPYWFDVEGALFLSDGGDLLGRLEGYYDQRITQRLILQPRVELNLSAQDVPSSRLGSGLTDAEAGLRLRYEISREFAPYVGASWERSFGDTARYRRAAGEGTGGFSVVAGIRAWF</sequence>
<proteinExistence type="predicted"/>
<dbReference type="SUPFAM" id="SSF103515">
    <property type="entry name" value="Autotransporter"/>
    <property type="match status" value="1"/>
</dbReference>
<feature type="compositionally biased region" description="Low complexity" evidence="1">
    <location>
        <begin position="164"/>
        <end position="174"/>
    </location>
</feature>
<evidence type="ECO:0000256" key="2">
    <source>
        <dbReference type="SAM" id="SignalP"/>
    </source>
</evidence>
<dbReference type="RefSeq" id="WP_136451276.1">
    <property type="nucleotide sequence ID" value="NZ_SSTI01000004.1"/>
</dbReference>
<feature type="compositionally biased region" description="Low complexity" evidence="1">
    <location>
        <begin position="133"/>
        <end position="150"/>
    </location>
</feature>
<evidence type="ECO:0000313" key="4">
    <source>
        <dbReference type="Proteomes" id="UP000308038"/>
    </source>
</evidence>
<reference evidence="3 4" key="1">
    <citation type="submission" date="2019-04" db="EMBL/GenBank/DDBJ databases">
        <title>Microbes associate with the intestines of laboratory mice.</title>
        <authorList>
            <person name="Navarre W."/>
            <person name="Wong E."/>
            <person name="Huang K.C."/>
            <person name="Tropini C."/>
            <person name="Ng K."/>
            <person name="Yu B."/>
        </authorList>
    </citation>
    <scope>NUCLEOTIDE SEQUENCE [LARGE SCALE GENOMIC DNA]</scope>
    <source>
        <strain evidence="3 4">NM83_B4-11</strain>
    </source>
</reference>
<keyword evidence="4" id="KW-1185">Reference proteome</keyword>
<protein>
    <submittedName>
        <fullName evidence="3">Copper resistance protein B</fullName>
    </submittedName>
</protein>
<accession>A0ABY2QJD7</accession>
<dbReference type="EMBL" id="SSTI01000004">
    <property type="protein sequence ID" value="THG40665.1"/>
    <property type="molecule type" value="Genomic_DNA"/>
</dbReference>
<dbReference type="Proteomes" id="UP000308038">
    <property type="component" value="Unassembled WGS sequence"/>
</dbReference>
<feature type="signal peptide" evidence="2">
    <location>
        <begin position="1"/>
        <end position="22"/>
    </location>
</feature>
<dbReference type="Gene3D" id="2.40.128.130">
    <property type="entry name" value="Autotransporter beta-domain"/>
    <property type="match status" value="1"/>
</dbReference>
<dbReference type="Pfam" id="PF05275">
    <property type="entry name" value="CopB"/>
    <property type="match status" value="1"/>
</dbReference>
<evidence type="ECO:0000256" key="1">
    <source>
        <dbReference type="SAM" id="MobiDB-lite"/>
    </source>
</evidence>
<evidence type="ECO:0000313" key="3">
    <source>
        <dbReference type="EMBL" id="THG40665.1"/>
    </source>
</evidence>
<feature type="region of interest" description="Disordered" evidence="1">
    <location>
        <begin position="22"/>
        <end position="199"/>
    </location>
</feature>
<organism evidence="3 4">
    <name type="scientific">Sphingomonas olei</name>
    <dbReference type="NCBI Taxonomy" id="1886787"/>
    <lineage>
        <taxon>Bacteria</taxon>
        <taxon>Pseudomonadati</taxon>
        <taxon>Pseudomonadota</taxon>
        <taxon>Alphaproteobacteria</taxon>
        <taxon>Sphingomonadales</taxon>
        <taxon>Sphingomonadaceae</taxon>
        <taxon>Sphingomonas</taxon>
    </lineage>
</organism>
<name>A0ABY2QJD7_9SPHN</name>
<comment type="caution">
    <text evidence="3">The sequence shown here is derived from an EMBL/GenBank/DDBJ whole genome shotgun (WGS) entry which is preliminary data.</text>
</comment>
<feature type="compositionally biased region" description="Low complexity" evidence="1">
    <location>
        <begin position="53"/>
        <end position="63"/>
    </location>
</feature>